<evidence type="ECO:0000256" key="1">
    <source>
        <dbReference type="SAM" id="Phobius"/>
    </source>
</evidence>
<proteinExistence type="predicted"/>
<dbReference type="AlphaFoldDB" id="A0A5M9NKE5"/>
<gene>
    <name evidence="2" type="ORF">F4W18_16000</name>
</gene>
<protein>
    <submittedName>
        <fullName evidence="2">DUF2933 domain-containing protein</fullName>
    </submittedName>
</protein>
<dbReference type="RefSeq" id="WP_086711900.1">
    <property type="nucleotide sequence ID" value="NZ_AP025492.1"/>
</dbReference>
<dbReference type="EMBL" id="VXJS01000010">
    <property type="protein sequence ID" value="KAA8671038.1"/>
    <property type="molecule type" value="Genomic_DNA"/>
</dbReference>
<accession>A0A5M9NKE5</accession>
<sequence length="77" mass="8428">MNTKKLCKIICILCLGLPVAFFLFAGNLSTEALTGLAIQVILCGVMMFAMMKMMGCNKPKSETDETNVDNEKHNNPS</sequence>
<feature type="transmembrane region" description="Helical" evidence="1">
    <location>
        <begin position="7"/>
        <end position="26"/>
    </location>
</feature>
<dbReference type="Proteomes" id="UP000322521">
    <property type="component" value="Unassembled WGS sequence"/>
</dbReference>
<keyword evidence="1" id="KW-0812">Transmembrane</keyword>
<comment type="caution">
    <text evidence="2">The sequence shown here is derived from an EMBL/GenBank/DDBJ whole genome shotgun (WGS) entry which is preliminary data.</text>
</comment>
<evidence type="ECO:0000313" key="3">
    <source>
        <dbReference type="Proteomes" id="UP000322521"/>
    </source>
</evidence>
<keyword evidence="1" id="KW-1133">Transmembrane helix</keyword>
<name>A0A5M9NKE5_9VIBR</name>
<organism evidence="2 3">
    <name type="scientific">Vibrio gigantis</name>
    <dbReference type="NCBI Taxonomy" id="296199"/>
    <lineage>
        <taxon>Bacteria</taxon>
        <taxon>Pseudomonadati</taxon>
        <taxon>Pseudomonadota</taxon>
        <taxon>Gammaproteobacteria</taxon>
        <taxon>Vibrionales</taxon>
        <taxon>Vibrionaceae</taxon>
        <taxon>Vibrio</taxon>
    </lineage>
</organism>
<evidence type="ECO:0000313" key="2">
    <source>
        <dbReference type="EMBL" id="KAA8671038.1"/>
    </source>
</evidence>
<reference evidence="2 3" key="1">
    <citation type="submission" date="2019-09" db="EMBL/GenBank/DDBJ databases">
        <title>Draft genome sequence of various Type strains from the CCUG.</title>
        <authorList>
            <person name="Pineiro-Iglesias B."/>
            <person name="Tunovic T."/>
            <person name="Unosson C."/>
            <person name="Inganas E."/>
            <person name="Ohlen M."/>
            <person name="Cardew S."/>
            <person name="Jensie-Markopoulos S."/>
            <person name="Salva-Serra F."/>
            <person name="Jaen-Luchoro D."/>
            <person name="Karlsson R."/>
            <person name="Svensson-Stadler L."/>
            <person name="Chun J."/>
            <person name="Moore E."/>
        </authorList>
    </citation>
    <scope>NUCLEOTIDE SEQUENCE [LARGE SCALE GENOMIC DNA]</scope>
    <source>
        <strain evidence="2 3">CCUG 56969T</strain>
    </source>
</reference>
<keyword evidence="3" id="KW-1185">Reference proteome</keyword>
<keyword evidence="1" id="KW-0472">Membrane</keyword>
<feature type="transmembrane region" description="Helical" evidence="1">
    <location>
        <begin position="32"/>
        <end position="51"/>
    </location>
</feature>